<comment type="caution">
    <text evidence="12">The sequence shown here is derived from an EMBL/GenBank/DDBJ whole genome shotgun (WGS) entry which is preliminary data.</text>
</comment>
<dbReference type="CDD" id="cd02440">
    <property type="entry name" value="AdoMet_MTases"/>
    <property type="match status" value="1"/>
</dbReference>
<evidence type="ECO:0000256" key="4">
    <source>
        <dbReference type="ARBA" id="ARBA00013346"/>
    </source>
</evidence>
<dbReference type="Proteomes" id="UP001354931">
    <property type="component" value="Unassembled WGS sequence"/>
</dbReference>
<dbReference type="Pfam" id="PF01135">
    <property type="entry name" value="PCMT"/>
    <property type="match status" value="1"/>
</dbReference>
<comment type="similarity">
    <text evidence="2">Belongs to the methyltransferase superfamily. L-isoaspartyl/D-aspartyl protein methyltransferase family.</text>
</comment>
<dbReference type="GO" id="GO:0032259">
    <property type="term" value="P:methylation"/>
    <property type="evidence" value="ECO:0007669"/>
    <property type="project" value="UniProtKB-KW"/>
</dbReference>
<dbReference type="EMBL" id="JAOZYC010000122">
    <property type="protein sequence ID" value="MEB8339770.1"/>
    <property type="molecule type" value="Genomic_DNA"/>
</dbReference>
<dbReference type="GO" id="GO:0008168">
    <property type="term" value="F:methyltransferase activity"/>
    <property type="evidence" value="ECO:0007669"/>
    <property type="project" value="UniProtKB-KW"/>
</dbReference>
<evidence type="ECO:0000313" key="13">
    <source>
        <dbReference type="Proteomes" id="UP001354931"/>
    </source>
</evidence>
<comment type="subcellular location">
    <subcellularLocation>
        <location evidence="1">Cytoplasm</location>
    </subcellularLocation>
</comment>
<keyword evidence="5" id="KW-0963">Cytoplasm</keyword>
<evidence type="ECO:0000256" key="11">
    <source>
        <dbReference type="ARBA" id="ARBA00031350"/>
    </source>
</evidence>
<keyword evidence="7" id="KW-0808">Transferase</keyword>
<accession>A0ABU6F6Z2</accession>
<protein>
    <recommendedName>
        <fullName evidence="4">Protein-L-isoaspartate O-methyltransferase</fullName>
        <ecNumber evidence="3">2.1.1.77</ecNumber>
    </recommendedName>
    <alternativeName>
        <fullName evidence="11">L-isoaspartyl protein carboxyl methyltransferase</fullName>
    </alternativeName>
    <alternativeName>
        <fullName evidence="9">Protein L-isoaspartyl methyltransferase</fullName>
    </alternativeName>
    <alternativeName>
        <fullName evidence="10">Protein-beta-aspartate methyltransferase</fullName>
    </alternativeName>
</protein>
<dbReference type="EC" id="2.1.1.77" evidence="3"/>
<keyword evidence="13" id="KW-1185">Reference proteome</keyword>
<organism evidence="12 13">
    <name type="scientific">Streptomyces endophyticus</name>
    <dbReference type="NCBI Taxonomy" id="714166"/>
    <lineage>
        <taxon>Bacteria</taxon>
        <taxon>Bacillati</taxon>
        <taxon>Actinomycetota</taxon>
        <taxon>Actinomycetes</taxon>
        <taxon>Kitasatosporales</taxon>
        <taxon>Streptomycetaceae</taxon>
        <taxon>Streptomyces</taxon>
    </lineage>
</organism>
<dbReference type="PANTHER" id="PTHR11579:SF0">
    <property type="entry name" value="PROTEIN-L-ISOASPARTATE(D-ASPARTATE) O-METHYLTRANSFERASE"/>
    <property type="match status" value="1"/>
</dbReference>
<evidence type="ECO:0000256" key="7">
    <source>
        <dbReference type="ARBA" id="ARBA00022679"/>
    </source>
</evidence>
<evidence type="ECO:0000313" key="12">
    <source>
        <dbReference type="EMBL" id="MEB8339770.1"/>
    </source>
</evidence>
<evidence type="ECO:0000256" key="9">
    <source>
        <dbReference type="ARBA" id="ARBA00030757"/>
    </source>
</evidence>
<evidence type="ECO:0000256" key="5">
    <source>
        <dbReference type="ARBA" id="ARBA00022490"/>
    </source>
</evidence>
<evidence type="ECO:0000256" key="1">
    <source>
        <dbReference type="ARBA" id="ARBA00004496"/>
    </source>
</evidence>
<dbReference type="InterPro" id="IPR027573">
    <property type="entry name" value="Methyltran_FxLD"/>
</dbReference>
<gene>
    <name evidence="12" type="primary">fxlM</name>
    <name evidence="12" type="ORF">OKJ99_19970</name>
</gene>
<evidence type="ECO:0000256" key="2">
    <source>
        <dbReference type="ARBA" id="ARBA00005369"/>
    </source>
</evidence>
<dbReference type="RefSeq" id="WP_326018140.1">
    <property type="nucleotide sequence ID" value="NZ_JAOZYC010000122.1"/>
</dbReference>
<dbReference type="NCBIfam" id="TIGR04364">
    <property type="entry name" value="methyltran_FxLD"/>
    <property type="match status" value="1"/>
</dbReference>
<evidence type="ECO:0000256" key="8">
    <source>
        <dbReference type="ARBA" id="ARBA00022691"/>
    </source>
</evidence>
<dbReference type="SUPFAM" id="SSF53335">
    <property type="entry name" value="S-adenosyl-L-methionine-dependent methyltransferases"/>
    <property type="match status" value="1"/>
</dbReference>
<name>A0ABU6F6Z2_9ACTN</name>
<evidence type="ECO:0000256" key="3">
    <source>
        <dbReference type="ARBA" id="ARBA00011890"/>
    </source>
</evidence>
<evidence type="ECO:0000256" key="10">
    <source>
        <dbReference type="ARBA" id="ARBA00031323"/>
    </source>
</evidence>
<keyword evidence="6 12" id="KW-0489">Methyltransferase</keyword>
<sequence>MPQHETEEPNAAELRDKMVLNLREQGVLTNEIENAMRAVPREVFAPGIPLAEVYDPVDAVVTKRDEHGMATSSVSAPWLQAVMLKQARIGSGMRVLEIGSGGYNAALMKELVGPDGEVTTVDIDPFVTTRARRFLTQGGYGNVNVVTGDGALGARQHMPEQGWDAIVITAGAWDVSPGLVSQLAPEGRLVVPLRINGFTRSIALKWEDGHLVSESLEECGFVPMTGLDQHDKRLFLLHGEEIGLSFDEHDVPDPARLTGALESERTVEWTGVTIAPTDSFGTLQMQLAATQPGFAILSVDEQADTTMVLPLNRRATPAVVRDRSFAYLTKRRAGDIVEFGVIGHGPDAKDLVGNLVTTVTEWDSTYQHRTLHVRVFAKETPDEQLPPGEPVLDKRHSRLTFFWT</sequence>
<keyword evidence="8" id="KW-0949">S-adenosyl-L-methionine</keyword>
<dbReference type="Gene3D" id="3.40.50.150">
    <property type="entry name" value="Vaccinia Virus protein VP39"/>
    <property type="match status" value="1"/>
</dbReference>
<proteinExistence type="inferred from homology"/>
<dbReference type="PANTHER" id="PTHR11579">
    <property type="entry name" value="PROTEIN-L-ISOASPARTATE O-METHYLTRANSFERASE"/>
    <property type="match status" value="1"/>
</dbReference>
<dbReference type="InterPro" id="IPR029063">
    <property type="entry name" value="SAM-dependent_MTases_sf"/>
</dbReference>
<dbReference type="InterPro" id="IPR000682">
    <property type="entry name" value="PCMT"/>
</dbReference>
<reference evidence="12 13" key="1">
    <citation type="submission" date="2022-10" db="EMBL/GenBank/DDBJ databases">
        <authorList>
            <person name="Xie J."/>
            <person name="Shen N."/>
        </authorList>
    </citation>
    <scope>NUCLEOTIDE SEQUENCE [LARGE SCALE GENOMIC DNA]</scope>
    <source>
        <strain evidence="12 13">YIM65594</strain>
    </source>
</reference>
<evidence type="ECO:0000256" key="6">
    <source>
        <dbReference type="ARBA" id="ARBA00022603"/>
    </source>
</evidence>